<dbReference type="Proteomes" id="UP000054047">
    <property type="component" value="Unassembled WGS sequence"/>
</dbReference>
<reference evidence="1 2" key="1">
    <citation type="submission" date="2013-12" db="EMBL/GenBank/DDBJ databases">
        <title>Draft genome of the parsitic nematode Ancylostoma duodenale.</title>
        <authorList>
            <person name="Mitreva M."/>
        </authorList>
    </citation>
    <scope>NUCLEOTIDE SEQUENCE [LARGE SCALE GENOMIC DNA]</scope>
    <source>
        <strain evidence="1 2">Zhejiang</strain>
    </source>
</reference>
<evidence type="ECO:0000313" key="2">
    <source>
        <dbReference type="Proteomes" id="UP000054047"/>
    </source>
</evidence>
<accession>A0A0C2FJN7</accession>
<keyword evidence="2" id="KW-1185">Reference proteome</keyword>
<dbReference type="AlphaFoldDB" id="A0A0C2FJN7"/>
<evidence type="ECO:0000313" key="1">
    <source>
        <dbReference type="EMBL" id="KIH45096.1"/>
    </source>
</evidence>
<name>A0A0C2FJN7_9BILA</name>
<dbReference type="EMBL" id="KN773985">
    <property type="protein sequence ID" value="KIH45096.1"/>
    <property type="molecule type" value="Genomic_DNA"/>
</dbReference>
<protein>
    <submittedName>
        <fullName evidence="1">Uncharacterized protein</fullName>
    </submittedName>
</protein>
<organism evidence="1 2">
    <name type="scientific">Ancylostoma duodenale</name>
    <dbReference type="NCBI Taxonomy" id="51022"/>
    <lineage>
        <taxon>Eukaryota</taxon>
        <taxon>Metazoa</taxon>
        <taxon>Ecdysozoa</taxon>
        <taxon>Nematoda</taxon>
        <taxon>Chromadorea</taxon>
        <taxon>Rhabditida</taxon>
        <taxon>Rhabditina</taxon>
        <taxon>Rhabditomorpha</taxon>
        <taxon>Strongyloidea</taxon>
        <taxon>Ancylostomatidae</taxon>
        <taxon>Ancylostomatinae</taxon>
        <taxon>Ancylostoma</taxon>
    </lineage>
</organism>
<sequence length="50" mass="5676">MNIKYVGRGPIEEDEYFFEESNDTDIPERQLRCPCSMASLSVIEKHSGPG</sequence>
<dbReference type="OrthoDB" id="10507578at2759"/>
<proteinExistence type="predicted"/>
<gene>
    <name evidence="1" type="ORF">ANCDUO_24867</name>
</gene>